<evidence type="ECO:0000259" key="10">
    <source>
        <dbReference type="Pfam" id="PF00155"/>
    </source>
</evidence>
<dbReference type="InterPro" id="IPR005860">
    <property type="entry name" value="CobD"/>
</dbReference>
<protein>
    <recommendedName>
        <fullName evidence="4">threonine-phosphate decarboxylase</fullName>
        <ecNumber evidence="4">4.1.1.81</ecNumber>
    </recommendedName>
    <alternativeName>
        <fullName evidence="8">L-threonine-O-3-phosphate decarboxylase</fullName>
    </alternativeName>
</protein>
<dbReference type="EMBL" id="CP002780">
    <property type="protein sequence ID" value="AEG59188.1"/>
    <property type="molecule type" value="Genomic_DNA"/>
</dbReference>
<accession>F6DJX4</accession>
<dbReference type="InterPro" id="IPR004838">
    <property type="entry name" value="NHTrfase_class1_PyrdxlP-BS"/>
</dbReference>
<dbReference type="GO" id="GO:0030170">
    <property type="term" value="F:pyridoxal phosphate binding"/>
    <property type="evidence" value="ECO:0007669"/>
    <property type="project" value="InterPro"/>
</dbReference>
<keyword evidence="7" id="KW-0456">Lyase</keyword>
<dbReference type="CDD" id="cd00609">
    <property type="entry name" value="AAT_like"/>
    <property type="match status" value="1"/>
</dbReference>
<evidence type="ECO:0000256" key="5">
    <source>
        <dbReference type="ARBA" id="ARBA00022573"/>
    </source>
</evidence>
<evidence type="ECO:0000256" key="1">
    <source>
        <dbReference type="ARBA" id="ARBA00001933"/>
    </source>
</evidence>
<keyword evidence="12" id="KW-1185">Reference proteome</keyword>
<sequence>MRGHGGNIWRAGKMYGIEPEKILDFSASINPLGPSPMAMEALEKALPLIRHYPEPQADSLRRELASCTGVPEEFLLLGNGAAELIYALGRVLQPTRVLLPVPTFHEYAGAFKDSPLVEVVLDEKDDFKIKLALLADRLRQRDLVILCNPNNPTGQLLLLKDLREFLQRVRDAGASLLLDEAFMDFVVPQHSLLPEVGKSSGLMVLRSLTKFFALPGLRLGYLAAEPEIIDRLAKQLPPWRVNYLAQVAASASLKDVSYMEKTLQIIRCQRDFLIEGLQRIPGLRPLRSAANFILVNCSATGCRASDIQAFLGPRGILLRTCSNFQGLGNGYFRLAVRSGEENRRLLTELAEFIKGTHRRTDP</sequence>
<evidence type="ECO:0000256" key="2">
    <source>
        <dbReference type="ARBA" id="ARBA00003444"/>
    </source>
</evidence>
<evidence type="ECO:0000256" key="6">
    <source>
        <dbReference type="ARBA" id="ARBA00022898"/>
    </source>
</evidence>
<dbReference type="Gene3D" id="3.40.640.10">
    <property type="entry name" value="Type I PLP-dependent aspartate aminotransferase-like (Major domain)"/>
    <property type="match status" value="1"/>
</dbReference>
<dbReference type="InterPro" id="IPR015422">
    <property type="entry name" value="PyrdxlP-dep_Trfase_small"/>
</dbReference>
<dbReference type="UniPathway" id="UPA00148"/>
<dbReference type="AlphaFoldDB" id="F6DJX4"/>
<comment type="pathway">
    <text evidence="3">Cofactor biosynthesis; adenosylcobalamin biosynthesis.</text>
</comment>
<comment type="catalytic activity">
    <reaction evidence="9">
        <text>O-phospho-L-threonine + H(+) = (R)-1-aminopropan-2-yl phosphate + CO2</text>
        <dbReference type="Rhea" id="RHEA:11492"/>
        <dbReference type="ChEBI" id="CHEBI:15378"/>
        <dbReference type="ChEBI" id="CHEBI:16526"/>
        <dbReference type="ChEBI" id="CHEBI:58563"/>
        <dbReference type="ChEBI" id="CHEBI:58675"/>
        <dbReference type="EC" id="4.1.1.81"/>
    </reaction>
</comment>
<dbReference type="KEGG" id="dru:Desru_0912"/>
<dbReference type="STRING" id="696281.Desru_0912"/>
<gene>
    <name evidence="11" type="ordered locus">Desru_0912</name>
</gene>
<dbReference type="GO" id="GO:0009236">
    <property type="term" value="P:cobalamin biosynthetic process"/>
    <property type="evidence" value="ECO:0007669"/>
    <property type="project" value="UniProtKB-UniPathway"/>
</dbReference>
<dbReference type="RefSeq" id="WP_013840959.1">
    <property type="nucleotide sequence ID" value="NC_015589.1"/>
</dbReference>
<dbReference type="EC" id="4.1.1.81" evidence="4"/>
<reference evidence="12" key="1">
    <citation type="submission" date="2011-05" db="EMBL/GenBank/DDBJ databases">
        <title>Complete sequence of Desulfotomaculum ruminis DSM 2154.</title>
        <authorList>
            <person name="Lucas S."/>
            <person name="Copeland A."/>
            <person name="Lapidus A."/>
            <person name="Cheng J.-F."/>
            <person name="Goodwin L."/>
            <person name="Pitluck S."/>
            <person name="Lu M."/>
            <person name="Detter J.C."/>
            <person name="Han C."/>
            <person name="Tapia R."/>
            <person name="Land M."/>
            <person name="Hauser L."/>
            <person name="Kyrpides N."/>
            <person name="Ivanova N."/>
            <person name="Mikhailova N."/>
            <person name="Pagani I."/>
            <person name="Stams A.J.M."/>
            <person name="Plugge C.M."/>
            <person name="Muyzer G."/>
            <person name="Kuever J."/>
            <person name="Parshina S.N."/>
            <person name="Ivanova A.E."/>
            <person name="Nazina T.N."/>
            <person name="Brambilla E."/>
            <person name="Spring S."/>
            <person name="Klenk H.-P."/>
            <person name="Woyke T."/>
        </authorList>
    </citation>
    <scope>NUCLEOTIDE SEQUENCE [LARGE SCALE GENOMIC DNA]</scope>
    <source>
        <strain evidence="12">ATCC 23193 / DSM 2154 / NCIB 8452 / DL</strain>
    </source>
</reference>
<dbReference type="Pfam" id="PF00155">
    <property type="entry name" value="Aminotran_1_2"/>
    <property type="match status" value="1"/>
</dbReference>
<comment type="cofactor">
    <cofactor evidence="1">
        <name>pyridoxal 5'-phosphate</name>
        <dbReference type="ChEBI" id="CHEBI:597326"/>
    </cofactor>
</comment>
<dbReference type="Gene3D" id="3.90.1150.10">
    <property type="entry name" value="Aspartate Aminotransferase, domain 1"/>
    <property type="match status" value="1"/>
</dbReference>
<evidence type="ECO:0000256" key="4">
    <source>
        <dbReference type="ARBA" id="ARBA00012285"/>
    </source>
</evidence>
<evidence type="ECO:0000313" key="12">
    <source>
        <dbReference type="Proteomes" id="UP000009234"/>
    </source>
</evidence>
<dbReference type="PANTHER" id="PTHR42885">
    <property type="entry name" value="HISTIDINOL-PHOSPHATE AMINOTRANSFERASE-RELATED"/>
    <property type="match status" value="1"/>
</dbReference>
<dbReference type="PANTHER" id="PTHR42885:SF1">
    <property type="entry name" value="THREONINE-PHOSPHATE DECARBOXYLASE"/>
    <property type="match status" value="1"/>
</dbReference>
<dbReference type="eggNOG" id="COG0079">
    <property type="taxonomic scope" value="Bacteria"/>
</dbReference>
<feature type="domain" description="Aminotransferase class I/classII large" evidence="10">
    <location>
        <begin position="21"/>
        <end position="347"/>
    </location>
</feature>
<evidence type="ECO:0000256" key="7">
    <source>
        <dbReference type="ARBA" id="ARBA00023239"/>
    </source>
</evidence>
<evidence type="ECO:0000256" key="9">
    <source>
        <dbReference type="ARBA" id="ARBA00048531"/>
    </source>
</evidence>
<organism evidence="11 12">
    <name type="scientific">Desulforamulus ruminis (strain ATCC 23193 / DSM 2154 / NCIMB 8452 / DL)</name>
    <name type="common">Desulfotomaculum ruminis</name>
    <dbReference type="NCBI Taxonomy" id="696281"/>
    <lineage>
        <taxon>Bacteria</taxon>
        <taxon>Bacillati</taxon>
        <taxon>Bacillota</taxon>
        <taxon>Clostridia</taxon>
        <taxon>Eubacteriales</taxon>
        <taxon>Peptococcaceae</taxon>
        <taxon>Desulforamulus</taxon>
    </lineage>
</organism>
<evidence type="ECO:0000256" key="3">
    <source>
        <dbReference type="ARBA" id="ARBA00004953"/>
    </source>
</evidence>
<dbReference type="SUPFAM" id="SSF53383">
    <property type="entry name" value="PLP-dependent transferases"/>
    <property type="match status" value="1"/>
</dbReference>
<proteinExistence type="predicted"/>
<dbReference type="PROSITE" id="PS00105">
    <property type="entry name" value="AA_TRANSFER_CLASS_1"/>
    <property type="match status" value="1"/>
</dbReference>
<dbReference type="Proteomes" id="UP000009234">
    <property type="component" value="Chromosome"/>
</dbReference>
<dbReference type="InterPro" id="IPR004839">
    <property type="entry name" value="Aminotransferase_I/II_large"/>
</dbReference>
<reference evidence="11 12" key="2">
    <citation type="journal article" date="2012" name="Stand. Genomic Sci.">
        <title>Complete genome sequence of the sulfate-reducing firmicute Desulfotomaculum ruminis type strain (DL(T)).</title>
        <authorList>
            <person name="Spring S."/>
            <person name="Visser M."/>
            <person name="Lu M."/>
            <person name="Copeland A."/>
            <person name="Lapidus A."/>
            <person name="Lucas S."/>
            <person name="Cheng J.F."/>
            <person name="Han C."/>
            <person name="Tapia R."/>
            <person name="Goodwin L.A."/>
            <person name="Pitluck S."/>
            <person name="Ivanova N."/>
            <person name="Land M."/>
            <person name="Hauser L."/>
            <person name="Larimer F."/>
            <person name="Rohde M."/>
            <person name="Goker M."/>
            <person name="Detter J.C."/>
            <person name="Kyrpides N.C."/>
            <person name="Woyke T."/>
            <person name="Schaap P.J."/>
            <person name="Plugge C.M."/>
            <person name="Muyzer G."/>
            <person name="Kuever J."/>
            <person name="Pereira I.A."/>
            <person name="Parshina S.N."/>
            <person name="Bernier-Latmani R."/>
            <person name="Stams A.J."/>
            <person name="Klenk H.P."/>
        </authorList>
    </citation>
    <scope>NUCLEOTIDE SEQUENCE [LARGE SCALE GENOMIC DNA]</scope>
    <source>
        <strain evidence="12">ATCC 23193 / DSM 2154 / NCIB 8452 / DL</strain>
    </source>
</reference>
<comment type="function">
    <text evidence="2">Decarboxylates L-threonine-O-3-phosphate to yield (R)-1-amino-2-propanol O-2-phosphate, the precursor for the linkage between the nucleotide loop and the corrin ring in cobalamin.</text>
</comment>
<dbReference type="InterPro" id="IPR015424">
    <property type="entry name" value="PyrdxlP-dep_Trfase"/>
</dbReference>
<keyword evidence="6" id="KW-0663">Pyridoxal phosphate</keyword>
<dbReference type="InterPro" id="IPR015421">
    <property type="entry name" value="PyrdxlP-dep_Trfase_major"/>
</dbReference>
<dbReference type="GO" id="GO:0048472">
    <property type="term" value="F:threonine-phosphate decarboxylase activity"/>
    <property type="evidence" value="ECO:0007669"/>
    <property type="project" value="UniProtKB-EC"/>
</dbReference>
<name>F6DJX4_DESRL</name>
<keyword evidence="5" id="KW-0169">Cobalamin biosynthesis</keyword>
<dbReference type="NCBIfam" id="TIGR01140">
    <property type="entry name" value="L_thr_O3P_dcar"/>
    <property type="match status" value="1"/>
</dbReference>
<dbReference type="HOGENOM" id="CLU_017584_3_2_9"/>
<evidence type="ECO:0000313" key="11">
    <source>
        <dbReference type="EMBL" id="AEG59188.1"/>
    </source>
</evidence>
<dbReference type="OrthoDB" id="9813612at2"/>
<evidence type="ECO:0000256" key="8">
    <source>
        <dbReference type="ARBA" id="ARBA00029996"/>
    </source>
</evidence>